<accession>T1G326</accession>
<name>T1G326_HELRO</name>
<dbReference type="EnsemblMetazoa" id="HelroT77704">
    <property type="protein sequence ID" value="HelroP77704"/>
    <property type="gene ID" value="HelroG77704"/>
</dbReference>
<evidence type="ECO:0000313" key="5">
    <source>
        <dbReference type="EMBL" id="ESO05297.1"/>
    </source>
</evidence>
<dbReference type="STRING" id="6412.T1G326"/>
<dbReference type="CDD" id="cd16500">
    <property type="entry name" value="RING-HC_CARP"/>
    <property type="match status" value="1"/>
</dbReference>
<dbReference type="RefSeq" id="XP_009016612.1">
    <property type="nucleotide sequence ID" value="XM_009018364.1"/>
</dbReference>
<evidence type="ECO:0000313" key="7">
    <source>
        <dbReference type="Proteomes" id="UP000015101"/>
    </source>
</evidence>
<evidence type="ECO:0000256" key="2">
    <source>
        <dbReference type="ARBA" id="ARBA00022833"/>
    </source>
</evidence>
<evidence type="ECO:0000256" key="3">
    <source>
        <dbReference type="PROSITE-ProRule" id="PRU00175"/>
    </source>
</evidence>
<keyword evidence="7" id="KW-1185">Reference proteome</keyword>
<dbReference type="Gene3D" id="1.10.720.30">
    <property type="entry name" value="SAP domain"/>
    <property type="match status" value="1"/>
</dbReference>
<dbReference type="InterPro" id="IPR051728">
    <property type="entry name" value="RING-FYVE_E3_ubiquitin-ligase"/>
</dbReference>
<proteinExistence type="predicted"/>
<reference evidence="7" key="1">
    <citation type="submission" date="2012-12" db="EMBL/GenBank/DDBJ databases">
        <authorList>
            <person name="Hellsten U."/>
            <person name="Grimwood J."/>
            <person name="Chapman J.A."/>
            <person name="Shapiro H."/>
            <person name="Aerts A."/>
            <person name="Otillar R.P."/>
            <person name="Terry A.Y."/>
            <person name="Boore J.L."/>
            <person name="Simakov O."/>
            <person name="Marletaz F."/>
            <person name="Cho S.-J."/>
            <person name="Edsinger-Gonzales E."/>
            <person name="Havlak P."/>
            <person name="Kuo D.-H."/>
            <person name="Larsson T."/>
            <person name="Lv J."/>
            <person name="Arendt D."/>
            <person name="Savage R."/>
            <person name="Osoegawa K."/>
            <person name="de Jong P."/>
            <person name="Lindberg D.R."/>
            <person name="Seaver E.C."/>
            <person name="Weisblat D.A."/>
            <person name="Putnam N.H."/>
            <person name="Grigoriev I.V."/>
            <person name="Rokhsar D.S."/>
        </authorList>
    </citation>
    <scope>NUCLEOTIDE SEQUENCE</scope>
</reference>
<dbReference type="InParanoid" id="T1G326"/>
<dbReference type="PROSITE" id="PS50089">
    <property type="entry name" value="ZF_RING_2"/>
    <property type="match status" value="1"/>
</dbReference>
<evidence type="ECO:0000256" key="1">
    <source>
        <dbReference type="ARBA" id="ARBA00022771"/>
    </source>
</evidence>
<reference evidence="6" key="3">
    <citation type="submission" date="2015-06" db="UniProtKB">
        <authorList>
            <consortium name="EnsemblMetazoa"/>
        </authorList>
    </citation>
    <scope>IDENTIFICATION</scope>
</reference>
<dbReference type="InterPro" id="IPR013083">
    <property type="entry name" value="Znf_RING/FYVE/PHD"/>
</dbReference>
<reference evidence="5 7" key="2">
    <citation type="journal article" date="2013" name="Nature">
        <title>Insights into bilaterian evolution from three spiralian genomes.</title>
        <authorList>
            <person name="Simakov O."/>
            <person name="Marletaz F."/>
            <person name="Cho S.J."/>
            <person name="Edsinger-Gonzales E."/>
            <person name="Havlak P."/>
            <person name="Hellsten U."/>
            <person name="Kuo D.H."/>
            <person name="Larsson T."/>
            <person name="Lv J."/>
            <person name="Arendt D."/>
            <person name="Savage R."/>
            <person name="Osoegawa K."/>
            <person name="de Jong P."/>
            <person name="Grimwood J."/>
            <person name="Chapman J.A."/>
            <person name="Shapiro H."/>
            <person name="Aerts A."/>
            <person name="Otillar R.P."/>
            <person name="Terry A.Y."/>
            <person name="Boore J.L."/>
            <person name="Grigoriev I.V."/>
            <person name="Lindberg D.R."/>
            <person name="Seaver E.C."/>
            <person name="Weisblat D.A."/>
            <person name="Putnam N.H."/>
            <person name="Rokhsar D.S."/>
        </authorList>
    </citation>
    <scope>NUCLEOTIDE SEQUENCE</scope>
</reference>
<dbReference type="PANTHER" id="PTHR14879:SF15">
    <property type="entry name" value="E3 UBIQUITIN-PROTEIN LIGASE RIFIFYLIN-LIKE PROTEIN"/>
    <property type="match status" value="1"/>
</dbReference>
<gene>
    <name evidence="6" type="primary">20215474</name>
    <name evidence="5" type="ORF">HELRODRAFT_77704</name>
</gene>
<dbReference type="GeneID" id="20215474"/>
<dbReference type="OMA" id="LYREHET"/>
<dbReference type="Gene3D" id="3.30.40.10">
    <property type="entry name" value="Zinc/RING finger domain, C3HC4 (zinc finger)"/>
    <property type="match status" value="1"/>
</dbReference>
<dbReference type="GO" id="GO:0008270">
    <property type="term" value="F:zinc ion binding"/>
    <property type="evidence" value="ECO:0007669"/>
    <property type="project" value="UniProtKB-KW"/>
</dbReference>
<sequence length="144" mass="16598">MLSYLKHVSSQISEKRIKLDDLKDVSDIELLSVRQIKDILTNNFVNYKGCCEKSELSNMVANLFLEHAKNKSSTFFFVIEIYIEEIKLDEISSDDLCKVCMENVIDCVLLECGHMAVCKYCGKQMAECPICRKYVSRVVHIFRA</sequence>
<evidence type="ECO:0000313" key="6">
    <source>
        <dbReference type="EnsemblMetazoa" id="HelroP77704"/>
    </source>
</evidence>
<protein>
    <recommendedName>
        <fullName evidence="4">RING-type domain-containing protein</fullName>
    </recommendedName>
</protein>
<dbReference type="HOGENOM" id="CLU_128266_0_0_1"/>
<evidence type="ECO:0000259" key="4">
    <source>
        <dbReference type="PROSITE" id="PS50089"/>
    </source>
</evidence>
<dbReference type="AlphaFoldDB" id="T1G326"/>
<keyword evidence="2" id="KW-0862">Zinc</keyword>
<feature type="domain" description="RING-type" evidence="4">
    <location>
        <begin position="97"/>
        <end position="132"/>
    </location>
</feature>
<dbReference type="InterPro" id="IPR055111">
    <property type="entry name" value="RNF34_RFFL_HeH"/>
</dbReference>
<dbReference type="InterPro" id="IPR001841">
    <property type="entry name" value="Znf_RING"/>
</dbReference>
<organism evidence="6 7">
    <name type="scientific">Helobdella robusta</name>
    <name type="common">Californian leech</name>
    <dbReference type="NCBI Taxonomy" id="6412"/>
    <lineage>
        <taxon>Eukaryota</taxon>
        <taxon>Metazoa</taxon>
        <taxon>Spiralia</taxon>
        <taxon>Lophotrochozoa</taxon>
        <taxon>Annelida</taxon>
        <taxon>Clitellata</taxon>
        <taxon>Hirudinea</taxon>
        <taxon>Rhynchobdellida</taxon>
        <taxon>Glossiphoniidae</taxon>
        <taxon>Helobdella</taxon>
    </lineage>
</organism>
<dbReference type="InterPro" id="IPR036361">
    <property type="entry name" value="SAP_dom_sf"/>
</dbReference>
<dbReference type="CTD" id="20215474"/>
<dbReference type="KEGG" id="hro:HELRODRAFT_77704"/>
<dbReference type="EMBL" id="KB096365">
    <property type="protein sequence ID" value="ESO05297.1"/>
    <property type="molecule type" value="Genomic_DNA"/>
</dbReference>
<dbReference type="eggNOG" id="KOG4275">
    <property type="taxonomic scope" value="Eukaryota"/>
</dbReference>
<dbReference type="Pfam" id="PF22968">
    <property type="entry name" value="RNF34L-like_3rd"/>
    <property type="match status" value="1"/>
</dbReference>
<dbReference type="PANTHER" id="PTHR14879">
    <property type="entry name" value="CASPASE REGULATOR, RING FINGER DOMAIN-CONTAINING"/>
    <property type="match status" value="1"/>
</dbReference>
<dbReference type="EMBL" id="AMQM01003911">
    <property type="status" value="NOT_ANNOTATED_CDS"/>
    <property type="molecule type" value="Genomic_DNA"/>
</dbReference>
<dbReference type="SUPFAM" id="SSF57850">
    <property type="entry name" value="RING/U-box"/>
    <property type="match status" value="1"/>
</dbReference>
<dbReference type="OrthoDB" id="3045089at2759"/>
<keyword evidence="1 3" id="KW-0479">Metal-binding</keyword>
<dbReference type="Proteomes" id="UP000015101">
    <property type="component" value="Unassembled WGS sequence"/>
</dbReference>
<dbReference type="SMART" id="SM00184">
    <property type="entry name" value="RING"/>
    <property type="match status" value="1"/>
</dbReference>
<dbReference type="FunFam" id="3.30.40.10:FF:000110">
    <property type="entry name" value="E3 ubiquitin-protein ligase RNF34 isoform X1"/>
    <property type="match status" value="1"/>
</dbReference>
<dbReference type="Pfam" id="PF13920">
    <property type="entry name" value="zf-C3HC4_3"/>
    <property type="match status" value="1"/>
</dbReference>
<keyword evidence="1 3" id="KW-0863">Zinc-finger</keyword>